<gene>
    <name evidence="3" type="ORF">WJX64_12315</name>
</gene>
<sequence>MPESNPQDVPALPDEDERTVIVDRGDDEDERTVIVDRGDDEAESTVIVDRGDDEAESTVIVDRGDDEAESTVIVDRGDEEADDGTAVVDRQHTSVDDGTFVVDRAAHDREQPLFRPPAPPREKAPLVRRGRRALRPAPLDPSLVRTALEAPGPGAVAPYGPRSLPEPSAPPAQLAPTASATRVVDGSLPSVEGEARRLSLISVGAVVAASVISVVGLVLLVVLLFG</sequence>
<dbReference type="Proteomes" id="UP001425155">
    <property type="component" value="Unassembled WGS sequence"/>
</dbReference>
<keyword evidence="2" id="KW-0812">Transmembrane</keyword>
<proteinExistence type="predicted"/>
<evidence type="ECO:0000313" key="3">
    <source>
        <dbReference type="EMBL" id="MEN1947333.1"/>
    </source>
</evidence>
<keyword evidence="4" id="KW-1185">Reference proteome</keyword>
<comment type="caution">
    <text evidence="3">The sequence shown here is derived from an EMBL/GenBank/DDBJ whole genome shotgun (WGS) entry which is preliminary data.</text>
</comment>
<accession>A0ABU9W660</accession>
<reference evidence="3 4" key="1">
    <citation type="submission" date="2024-03" db="EMBL/GenBank/DDBJ databases">
        <title>YIM 134122 draft genome.</title>
        <authorList>
            <person name="Zuo S."/>
            <person name="Xiong L."/>
        </authorList>
    </citation>
    <scope>NUCLEOTIDE SEQUENCE [LARGE SCALE GENOMIC DNA]</scope>
    <source>
        <strain evidence="3 4">YIM 134122</strain>
    </source>
</reference>
<feature type="region of interest" description="Disordered" evidence="1">
    <location>
        <begin position="149"/>
        <end position="180"/>
    </location>
</feature>
<feature type="transmembrane region" description="Helical" evidence="2">
    <location>
        <begin position="200"/>
        <end position="225"/>
    </location>
</feature>
<dbReference type="EMBL" id="JBCLVG010000002">
    <property type="protein sequence ID" value="MEN1947333.1"/>
    <property type="molecule type" value="Genomic_DNA"/>
</dbReference>
<feature type="compositionally biased region" description="Low complexity" evidence="1">
    <location>
        <begin position="150"/>
        <end position="161"/>
    </location>
</feature>
<evidence type="ECO:0000313" key="4">
    <source>
        <dbReference type="Proteomes" id="UP001425155"/>
    </source>
</evidence>
<protein>
    <submittedName>
        <fullName evidence="3">Uncharacterized protein</fullName>
    </submittedName>
</protein>
<evidence type="ECO:0000256" key="2">
    <source>
        <dbReference type="SAM" id="Phobius"/>
    </source>
</evidence>
<evidence type="ECO:0000256" key="1">
    <source>
        <dbReference type="SAM" id="MobiDB-lite"/>
    </source>
</evidence>
<keyword evidence="2" id="KW-1133">Transmembrane helix</keyword>
<keyword evidence="2" id="KW-0472">Membrane</keyword>
<organism evidence="3 4">
    <name type="scientific">Leifsonia stereocauli</name>
    <dbReference type="NCBI Taxonomy" id="3134136"/>
    <lineage>
        <taxon>Bacteria</taxon>
        <taxon>Bacillati</taxon>
        <taxon>Actinomycetota</taxon>
        <taxon>Actinomycetes</taxon>
        <taxon>Micrococcales</taxon>
        <taxon>Microbacteriaceae</taxon>
        <taxon>Leifsonia</taxon>
    </lineage>
</organism>
<dbReference type="RefSeq" id="WP_342114464.1">
    <property type="nucleotide sequence ID" value="NZ_JBCAUN010000002.1"/>
</dbReference>
<name>A0ABU9W660_9MICO</name>